<keyword evidence="2" id="KW-1133">Transmembrane helix</keyword>
<name>A0A6A6YKC3_9PEZI</name>
<protein>
    <submittedName>
        <fullName evidence="3 5">Uncharacterized protein</fullName>
    </submittedName>
</protein>
<gene>
    <name evidence="3 5" type="ORF">BDZ99DRAFT_25668</name>
</gene>
<feature type="transmembrane region" description="Helical" evidence="2">
    <location>
        <begin position="20"/>
        <end position="42"/>
    </location>
</feature>
<feature type="transmembrane region" description="Helical" evidence="2">
    <location>
        <begin position="100"/>
        <end position="122"/>
    </location>
</feature>
<proteinExistence type="predicted"/>
<feature type="transmembrane region" description="Helical" evidence="2">
    <location>
        <begin position="142"/>
        <end position="160"/>
    </location>
</feature>
<reference evidence="3 5" key="1">
    <citation type="journal article" date="2020" name="Stud. Mycol.">
        <title>101 Dothideomycetes genomes: a test case for predicting lifestyles and emergence of pathogens.</title>
        <authorList>
            <person name="Haridas S."/>
            <person name="Albert R."/>
            <person name="Binder M."/>
            <person name="Bloem J."/>
            <person name="Labutti K."/>
            <person name="Salamov A."/>
            <person name="Andreopoulos B."/>
            <person name="Baker S."/>
            <person name="Barry K."/>
            <person name="Bills G."/>
            <person name="Bluhm B."/>
            <person name="Cannon C."/>
            <person name="Castanera R."/>
            <person name="Culley D."/>
            <person name="Daum C."/>
            <person name="Ezra D."/>
            <person name="Gonzalez J."/>
            <person name="Henrissat B."/>
            <person name="Kuo A."/>
            <person name="Liang C."/>
            <person name="Lipzen A."/>
            <person name="Lutzoni F."/>
            <person name="Magnuson J."/>
            <person name="Mondo S."/>
            <person name="Nolan M."/>
            <person name="Ohm R."/>
            <person name="Pangilinan J."/>
            <person name="Park H.-J."/>
            <person name="Ramirez L."/>
            <person name="Alfaro M."/>
            <person name="Sun H."/>
            <person name="Tritt A."/>
            <person name="Yoshinaga Y."/>
            <person name="Zwiers L.-H."/>
            <person name="Turgeon B."/>
            <person name="Goodwin S."/>
            <person name="Spatafora J."/>
            <person name="Crous P."/>
            <person name="Grigoriev I."/>
        </authorList>
    </citation>
    <scope>NUCLEOTIDE SEQUENCE</scope>
    <source>
        <strain evidence="3 5">CBS 304.34</strain>
    </source>
</reference>
<evidence type="ECO:0000256" key="1">
    <source>
        <dbReference type="SAM" id="MobiDB-lite"/>
    </source>
</evidence>
<feature type="region of interest" description="Disordered" evidence="1">
    <location>
        <begin position="173"/>
        <end position="228"/>
    </location>
</feature>
<evidence type="ECO:0000313" key="3">
    <source>
        <dbReference type="EMBL" id="KAF2809271.1"/>
    </source>
</evidence>
<evidence type="ECO:0000313" key="4">
    <source>
        <dbReference type="Proteomes" id="UP000504636"/>
    </source>
</evidence>
<keyword evidence="4" id="KW-1185">Reference proteome</keyword>
<dbReference type="RefSeq" id="XP_033576235.1">
    <property type="nucleotide sequence ID" value="XM_033713746.1"/>
</dbReference>
<accession>A0A6A6YKC3</accession>
<keyword evidence="2" id="KW-0812">Transmembrane</keyword>
<keyword evidence="2" id="KW-0472">Membrane</keyword>
<reference evidence="5" key="3">
    <citation type="submission" date="2025-04" db="UniProtKB">
        <authorList>
            <consortium name="RefSeq"/>
        </authorList>
    </citation>
    <scope>IDENTIFICATION</scope>
    <source>
        <strain evidence="5">CBS 304.34</strain>
    </source>
</reference>
<feature type="compositionally biased region" description="Acidic residues" evidence="1">
    <location>
        <begin position="177"/>
        <end position="188"/>
    </location>
</feature>
<dbReference type="OrthoDB" id="5139341at2759"/>
<evidence type="ECO:0000256" key="2">
    <source>
        <dbReference type="SAM" id="Phobius"/>
    </source>
</evidence>
<organism evidence="3">
    <name type="scientific">Mytilinidion resinicola</name>
    <dbReference type="NCBI Taxonomy" id="574789"/>
    <lineage>
        <taxon>Eukaryota</taxon>
        <taxon>Fungi</taxon>
        <taxon>Dikarya</taxon>
        <taxon>Ascomycota</taxon>
        <taxon>Pezizomycotina</taxon>
        <taxon>Dothideomycetes</taxon>
        <taxon>Pleosporomycetidae</taxon>
        <taxon>Mytilinidiales</taxon>
        <taxon>Mytilinidiaceae</taxon>
        <taxon>Mytilinidion</taxon>
    </lineage>
</organism>
<dbReference type="Proteomes" id="UP000504636">
    <property type="component" value="Unplaced"/>
</dbReference>
<dbReference type="GeneID" id="54454639"/>
<feature type="compositionally biased region" description="Basic and acidic residues" evidence="1">
    <location>
        <begin position="197"/>
        <end position="208"/>
    </location>
</feature>
<sequence>MLALFISPDEDADPAVSKAAVLMAYLTHLAASLVPAVAALAVPHSEKDHRDLLSSRDVLEVGFFTIHVVILNPLTTLLVLYAFVPQYYVIKAARGAGESALSAAMLGSQSIVFAVLAASWVWRAPGAEGEGVVWWWFVESGWMGVDAVVFAGVQGALWLVTFQHARKLAQAGVEGREEVEGEEGEQGEETPLLRSRYRGDGGGEREEQTLLLGSDGGCDDVDVERVVR</sequence>
<feature type="transmembrane region" description="Helical" evidence="2">
    <location>
        <begin position="62"/>
        <end position="88"/>
    </location>
</feature>
<reference evidence="5" key="2">
    <citation type="submission" date="2020-04" db="EMBL/GenBank/DDBJ databases">
        <authorList>
            <consortium name="NCBI Genome Project"/>
        </authorList>
    </citation>
    <scope>NUCLEOTIDE SEQUENCE</scope>
    <source>
        <strain evidence="5">CBS 304.34</strain>
    </source>
</reference>
<evidence type="ECO:0000313" key="5">
    <source>
        <dbReference type="RefSeq" id="XP_033576235.1"/>
    </source>
</evidence>
<dbReference type="AlphaFoldDB" id="A0A6A6YKC3"/>
<dbReference type="EMBL" id="MU003701">
    <property type="protein sequence ID" value="KAF2809271.1"/>
    <property type="molecule type" value="Genomic_DNA"/>
</dbReference>